<dbReference type="CDD" id="cd00641">
    <property type="entry name" value="GTP_cyclohydro2"/>
    <property type="match status" value="1"/>
</dbReference>
<evidence type="ECO:0000259" key="22">
    <source>
        <dbReference type="Pfam" id="PF00925"/>
    </source>
</evidence>
<evidence type="ECO:0000256" key="7">
    <source>
        <dbReference type="ARBA" id="ARBA00008976"/>
    </source>
</evidence>
<comment type="cofactor">
    <cofactor evidence="2">
        <name>Mn(2+)</name>
        <dbReference type="ChEBI" id="CHEBI:29035"/>
    </cofactor>
</comment>
<evidence type="ECO:0000256" key="13">
    <source>
        <dbReference type="ARBA" id="ARBA00022842"/>
    </source>
</evidence>
<dbReference type="EC" id="4.1.99.12" evidence="21"/>
<keyword evidence="24" id="KW-1185">Reference proteome</keyword>
<evidence type="ECO:0000256" key="6">
    <source>
        <dbReference type="ARBA" id="ARBA00005520"/>
    </source>
</evidence>
<evidence type="ECO:0000256" key="2">
    <source>
        <dbReference type="ARBA" id="ARBA00001936"/>
    </source>
</evidence>
<dbReference type="InterPro" id="IPR036144">
    <property type="entry name" value="RibA-like_sf"/>
</dbReference>
<dbReference type="GO" id="GO:0000287">
    <property type="term" value="F:magnesium ion binding"/>
    <property type="evidence" value="ECO:0007669"/>
    <property type="project" value="UniProtKB-UniRule"/>
</dbReference>
<evidence type="ECO:0000256" key="20">
    <source>
        <dbReference type="HAMAP-Rule" id="MF_00179"/>
    </source>
</evidence>
<evidence type="ECO:0000256" key="18">
    <source>
        <dbReference type="ARBA" id="ARBA00043932"/>
    </source>
</evidence>
<feature type="active site" description="Proton acceptor" evidence="20">
    <location>
        <position position="344"/>
    </location>
</feature>
<evidence type="ECO:0000256" key="11">
    <source>
        <dbReference type="ARBA" id="ARBA00022801"/>
    </source>
</evidence>
<dbReference type="GO" id="GO:0008270">
    <property type="term" value="F:zinc ion binding"/>
    <property type="evidence" value="ECO:0007669"/>
    <property type="project" value="UniProtKB-UniRule"/>
</dbReference>
<feature type="binding site" evidence="21">
    <location>
        <begin position="26"/>
        <end position="27"/>
    </location>
    <ligand>
        <name>D-ribulose 5-phosphate</name>
        <dbReference type="ChEBI" id="CHEBI:58121"/>
    </ligand>
</feature>
<dbReference type="KEGG" id="ssam:E3D00_04240"/>
<keyword evidence="12 20" id="KW-0862">Zinc</keyword>
<evidence type="ECO:0000313" key="24">
    <source>
        <dbReference type="Proteomes" id="UP000316313"/>
    </source>
</evidence>
<dbReference type="Pfam" id="PF00926">
    <property type="entry name" value="DHBP_synthase"/>
    <property type="match status" value="1"/>
</dbReference>
<dbReference type="EC" id="3.5.4.25" evidence="20"/>
<dbReference type="AlphaFoldDB" id="A0A4Y6UH25"/>
<dbReference type="HAMAP" id="MF_00180">
    <property type="entry name" value="RibB"/>
    <property type="match status" value="1"/>
</dbReference>
<comment type="pathway">
    <text evidence="5 21">Cofactor biosynthesis; riboflavin biosynthesis; 2-hydroxy-3-oxobutyl phosphate from D-ribulose 5-phosphate: step 1/1.</text>
</comment>
<dbReference type="FunFam" id="3.40.50.10990:FF:000001">
    <property type="entry name" value="Riboflavin biosynthesis protein RibBA"/>
    <property type="match status" value="1"/>
</dbReference>
<feature type="site" description="Essential for catalytic activity" evidence="21">
    <location>
        <position position="125"/>
    </location>
</feature>
<comment type="catalytic activity">
    <reaction evidence="1 21">
        <text>D-ribulose 5-phosphate = (2S)-2-hydroxy-3-oxobutyl phosphate + formate + H(+)</text>
        <dbReference type="Rhea" id="RHEA:18457"/>
        <dbReference type="ChEBI" id="CHEBI:15378"/>
        <dbReference type="ChEBI" id="CHEBI:15740"/>
        <dbReference type="ChEBI" id="CHEBI:58121"/>
        <dbReference type="ChEBI" id="CHEBI:58830"/>
        <dbReference type="EC" id="4.1.99.12"/>
    </reaction>
</comment>
<keyword evidence="17" id="KW-0511">Multifunctional enzyme</keyword>
<comment type="catalytic activity">
    <reaction evidence="19 20">
        <text>GTP + 4 H2O = 2,5-diamino-6-hydroxy-4-(5-phosphoribosylamino)-pyrimidine + formate + 2 phosphate + 3 H(+)</text>
        <dbReference type="Rhea" id="RHEA:23704"/>
        <dbReference type="ChEBI" id="CHEBI:15377"/>
        <dbReference type="ChEBI" id="CHEBI:15378"/>
        <dbReference type="ChEBI" id="CHEBI:15740"/>
        <dbReference type="ChEBI" id="CHEBI:37565"/>
        <dbReference type="ChEBI" id="CHEBI:43474"/>
        <dbReference type="ChEBI" id="CHEBI:58614"/>
        <dbReference type="EC" id="3.5.4.25"/>
    </reaction>
</comment>
<dbReference type="GO" id="GO:0003935">
    <property type="term" value="F:GTP cyclohydrolase II activity"/>
    <property type="evidence" value="ECO:0007669"/>
    <property type="project" value="UniProtKB-UniRule"/>
</dbReference>
<dbReference type="Gene3D" id="3.90.870.10">
    <property type="entry name" value="DHBP synthase"/>
    <property type="match status" value="1"/>
</dbReference>
<dbReference type="GO" id="GO:0005525">
    <property type="term" value="F:GTP binding"/>
    <property type="evidence" value="ECO:0007669"/>
    <property type="project" value="UniProtKB-KW"/>
</dbReference>
<evidence type="ECO:0000256" key="9">
    <source>
        <dbReference type="ARBA" id="ARBA00022723"/>
    </source>
</evidence>
<dbReference type="Gene3D" id="3.40.50.10990">
    <property type="entry name" value="GTP cyclohydrolase II"/>
    <property type="match status" value="1"/>
</dbReference>
<keyword evidence="14 20" id="KW-0342">GTP-binding</keyword>
<comment type="pathway">
    <text evidence="4 20">Cofactor biosynthesis; riboflavin biosynthesis; 5-amino-6-(D-ribitylamino)uracil from GTP: step 1/4.</text>
</comment>
<evidence type="ECO:0000256" key="10">
    <source>
        <dbReference type="ARBA" id="ARBA00022741"/>
    </source>
</evidence>
<dbReference type="NCBIfam" id="TIGR00506">
    <property type="entry name" value="ribB"/>
    <property type="match status" value="1"/>
</dbReference>
<reference evidence="23 24" key="1">
    <citation type="submission" date="2019-03" db="EMBL/GenBank/DDBJ databases">
        <title>The complete genome sequence of Swingsia samuiensis NBRC107927(T).</title>
        <authorList>
            <person name="Chua K.-O."/>
            <person name="Chan K.-G."/>
            <person name="See-Too W.-S."/>
        </authorList>
    </citation>
    <scope>NUCLEOTIDE SEQUENCE [LARGE SCALE GENOMIC DNA]</scope>
    <source>
        <strain evidence="23 24">AH83</strain>
    </source>
</reference>
<comment type="subunit">
    <text evidence="21">Homodimer.</text>
</comment>
<dbReference type="GO" id="GO:0008686">
    <property type="term" value="F:3,4-dihydroxy-2-butanone-4-phosphate synthase activity"/>
    <property type="evidence" value="ECO:0007669"/>
    <property type="project" value="UniProtKB-UniRule"/>
</dbReference>
<dbReference type="EMBL" id="CP038141">
    <property type="protein sequence ID" value="QDH16863.1"/>
    <property type="molecule type" value="Genomic_DNA"/>
</dbReference>
<feature type="binding site" evidence="20">
    <location>
        <position position="367"/>
    </location>
    <ligand>
        <name>GTP</name>
        <dbReference type="ChEBI" id="CHEBI:37565"/>
    </ligand>
</feature>
<evidence type="ECO:0000256" key="3">
    <source>
        <dbReference type="ARBA" id="ARBA00002284"/>
    </source>
</evidence>
<dbReference type="PANTHER" id="PTHR21327">
    <property type="entry name" value="GTP CYCLOHYDROLASE II-RELATED"/>
    <property type="match status" value="1"/>
</dbReference>
<dbReference type="InterPro" id="IPR000422">
    <property type="entry name" value="DHBP_synthase_RibB"/>
</dbReference>
<evidence type="ECO:0000256" key="17">
    <source>
        <dbReference type="ARBA" id="ARBA00023268"/>
    </source>
</evidence>
<evidence type="ECO:0000256" key="5">
    <source>
        <dbReference type="ARBA" id="ARBA00004904"/>
    </source>
</evidence>
<feature type="binding site" evidence="20">
    <location>
        <position position="332"/>
    </location>
    <ligand>
        <name>GTP</name>
        <dbReference type="ChEBI" id="CHEBI:37565"/>
    </ligand>
</feature>
<evidence type="ECO:0000313" key="23">
    <source>
        <dbReference type="EMBL" id="QDH16863.1"/>
    </source>
</evidence>
<dbReference type="InterPro" id="IPR017945">
    <property type="entry name" value="DHBP_synth_RibB-like_a/b_dom"/>
</dbReference>
<feature type="binding site" evidence="21">
    <location>
        <begin position="139"/>
        <end position="143"/>
    </location>
    <ligand>
        <name>D-ribulose 5-phosphate</name>
        <dbReference type="ChEBI" id="CHEBI:58121"/>
    </ligand>
</feature>
<feature type="binding site" evidence="20">
    <location>
        <position position="271"/>
    </location>
    <ligand>
        <name>Zn(2+)</name>
        <dbReference type="ChEBI" id="CHEBI:29105"/>
        <note>catalytic</note>
    </ligand>
</feature>
<dbReference type="RefSeq" id="WP_141460242.1">
    <property type="nucleotide sequence ID" value="NZ_CP038141.1"/>
</dbReference>
<comment type="similarity">
    <text evidence="6">In the N-terminal section; belongs to the DHBP synthase family.</text>
</comment>
<comment type="similarity">
    <text evidence="20">Belongs to the GTP cyclohydrolase II family.</text>
</comment>
<evidence type="ECO:0000256" key="14">
    <source>
        <dbReference type="ARBA" id="ARBA00023134"/>
    </source>
</evidence>
<feature type="binding site" evidence="21">
    <location>
        <position position="27"/>
    </location>
    <ligand>
        <name>Mg(2+)</name>
        <dbReference type="ChEBI" id="CHEBI:18420"/>
        <label>1</label>
    </ligand>
</feature>
<evidence type="ECO:0000256" key="19">
    <source>
        <dbReference type="ARBA" id="ARBA00049295"/>
    </source>
</evidence>
<evidence type="ECO:0000256" key="8">
    <source>
        <dbReference type="ARBA" id="ARBA00022619"/>
    </source>
</evidence>
<dbReference type="NCBIfam" id="NF001591">
    <property type="entry name" value="PRK00393.1"/>
    <property type="match status" value="1"/>
</dbReference>
<feature type="binding site" evidence="20">
    <location>
        <position position="287"/>
    </location>
    <ligand>
        <name>GTP</name>
        <dbReference type="ChEBI" id="CHEBI:37565"/>
    </ligand>
</feature>
<keyword evidence="8 21" id="KW-0686">Riboflavin biosynthesis</keyword>
<dbReference type="GO" id="GO:0005829">
    <property type="term" value="C:cytosol"/>
    <property type="evidence" value="ECO:0007669"/>
    <property type="project" value="TreeGrafter"/>
</dbReference>
<keyword evidence="16 21" id="KW-0456">Lyase</keyword>
<dbReference type="HAMAP" id="MF_00179">
    <property type="entry name" value="RibA"/>
    <property type="match status" value="1"/>
</dbReference>
<comment type="cofactor">
    <cofactor evidence="20">
        <name>Zn(2+)</name>
        <dbReference type="ChEBI" id="CHEBI:29105"/>
    </cofactor>
    <text evidence="20">Binds 1 zinc ion per subunit.</text>
</comment>
<accession>A0A4Y6UH25</accession>
<dbReference type="UniPathway" id="UPA00275">
    <property type="reaction ID" value="UER00399"/>
</dbReference>
<comment type="cofactor">
    <cofactor evidence="21">
        <name>Mg(2+)</name>
        <dbReference type="ChEBI" id="CHEBI:18420"/>
    </cofactor>
    <cofactor evidence="21">
        <name>Mn(2+)</name>
        <dbReference type="ChEBI" id="CHEBI:29035"/>
    </cofactor>
    <text evidence="21">Binds 2 divalent metal cations per subunit. Magnesium or manganese.</text>
</comment>
<comment type="similarity">
    <text evidence="7">In the C-terminal section; belongs to the GTP cyclohydrolase II family.</text>
</comment>
<feature type="binding site" evidence="20">
    <location>
        <position position="372"/>
    </location>
    <ligand>
        <name>GTP</name>
        <dbReference type="ChEBI" id="CHEBI:37565"/>
    </ligand>
</feature>
<feature type="binding site" evidence="20">
    <location>
        <begin position="310"/>
        <end position="312"/>
    </location>
    <ligand>
        <name>GTP</name>
        <dbReference type="ChEBI" id="CHEBI:37565"/>
    </ligand>
</feature>
<name>A0A4Y6UH25_9PROT</name>
<dbReference type="GO" id="GO:0030145">
    <property type="term" value="F:manganese ion binding"/>
    <property type="evidence" value="ECO:0007669"/>
    <property type="project" value="UniProtKB-UniRule"/>
</dbReference>
<gene>
    <name evidence="21 23" type="primary">ribB</name>
    <name evidence="20" type="synonym">ribA</name>
    <name evidence="23" type="ORF">E3D00_04240</name>
</gene>
<keyword evidence="15 21" id="KW-0464">Manganese</keyword>
<feature type="domain" description="GTP cyclohydrolase II" evidence="22">
    <location>
        <begin position="226"/>
        <end position="386"/>
    </location>
</feature>
<feature type="binding site" evidence="20">
    <location>
        <begin position="266"/>
        <end position="270"/>
    </location>
    <ligand>
        <name>GTP</name>
        <dbReference type="ChEBI" id="CHEBI:37565"/>
    </ligand>
</feature>
<feature type="binding site" evidence="20">
    <location>
        <position position="282"/>
    </location>
    <ligand>
        <name>Zn(2+)</name>
        <dbReference type="ChEBI" id="CHEBI:29105"/>
        <note>catalytic</note>
    </ligand>
</feature>
<evidence type="ECO:0000256" key="21">
    <source>
        <dbReference type="HAMAP-Rule" id="MF_00180"/>
    </source>
</evidence>
<dbReference type="OrthoDB" id="9793111at2"/>
<dbReference type="SUPFAM" id="SSF142695">
    <property type="entry name" value="RibA-like"/>
    <property type="match status" value="1"/>
</dbReference>
<sequence length="417" mass="45093">MKPALKAAIDAIRNGRIIVMVDDENRENEGDLVMAAQYATPQTINFMAREGRGLICLSLEDAQIKRLGLQPMVHQNQDPRKTAFTVSIEAATGVTTGISAADRAHTILVAANPAATSDDIISPGHMFPLRAHPEGVLKRNGHTEGAVDIARLAGLEPAGVICEIMADDGSMMRLPELKRYAAKHNLPLISIADLQEWCQEHGRNPVSEEQTTNPTAPIAGEVVAASALPSIFGGHDLKIKAFRAADGVEHVALIKGDPTKGVPLVRLHSECVTGDALGSLRCDCGAQLREALERISASESGVLLYVRGHEGRGIGLANKIRAYELQDQGLDTVEANEALGLPADARDWSSAADFLKQLGVSSLRLLTNNPDKETHLIQYGFDVQSREQLEIEANPFNRAYLSTKRTRMGHFLQEQSS</sequence>
<evidence type="ECO:0000256" key="12">
    <source>
        <dbReference type="ARBA" id="ARBA00022833"/>
    </source>
</evidence>
<dbReference type="Pfam" id="PF00925">
    <property type="entry name" value="GTP_cyclohydro2"/>
    <property type="match status" value="1"/>
</dbReference>
<dbReference type="InterPro" id="IPR032677">
    <property type="entry name" value="GTP_cyclohydro_II"/>
</dbReference>
<feature type="binding site" evidence="21">
    <location>
        <position position="31"/>
    </location>
    <ligand>
        <name>D-ribulose 5-phosphate</name>
        <dbReference type="ChEBI" id="CHEBI:58121"/>
    </ligand>
</feature>
<comment type="function">
    <text evidence="18 20">Catalyzes the conversion of GTP to 2,5-diamino-6-ribosylamino-4(3H)-pyrimidinone 5'-phosphate (DARP), formate and pyrophosphate.</text>
</comment>
<organism evidence="23 24">
    <name type="scientific">Swingsia samuiensis</name>
    <dbReference type="NCBI Taxonomy" id="1293412"/>
    <lineage>
        <taxon>Bacteria</taxon>
        <taxon>Pseudomonadati</taxon>
        <taxon>Pseudomonadota</taxon>
        <taxon>Alphaproteobacteria</taxon>
        <taxon>Acetobacterales</taxon>
        <taxon>Acetobacteraceae</taxon>
        <taxon>Swingsia</taxon>
    </lineage>
</organism>
<protein>
    <recommendedName>
        <fullName evidence="20 21">Multifunctional fusion protein</fullName>
    </recommendedName>
    <domain>
        <recommendedName>
            <fullName evidence="20">GTP cyclohydrolase-2</fullName>
            <ecNumber evidence="20">3.5.4.25</ecNumber>
        </recommendedName>
        <alternativeName>
            <fullName evidence="20">GTP cyclohydrolase II</fullName>
        </alternativeName>
    </domain>
    <domain>
        <recommendedName>
            <fullName evidence="21">3,4-dihydroxy-2-butanone 4-phosphate synthase</fullName>
            <shortName evidence="21">DHBP synthase</shortName>
            <ecNumber evidence="21">4.1.99.12</ecNumber>
        </recommendedName>
    </domain>
</protein>
<comment type="function">
    <text evidence="3 21">Catalyzes the conversion of D-ribulose 5-phosphate to formate and 3,4-dihydroxy-2-butanone 4-phosphate.</text>
</comment>
<keyword evidence="13 21" id="KW-0460">Magnesium</keyword>
<feature type="active site" description="Nucleophile" evidence="20">
    <location>
        <position position="346"/>
    </location>
</feature>
<dbReference type="SUPFAM" id="SSF55821">
    <property type="entry name" value="YrdC/RibB"/>
    <property type="match status" value="1"/>
</dbReference>
<dbReference type="InterPro" id="IPR000926">
    <property type="entry name" value="RibA"/>
</dbReference>
<dbReference type="PANTHER" id="PTHR21327:SF18">
    <property type="entry name" value="3,4-DIHYDROXY-2-BUTANONE 4-PHOSPHATE SYNTHASE"/>
    <property type="match status" value="1"/>
</dbReference>
<dbReference type="PIRSF" id="PIRSF001259">
    <property type="entry name" value="RibA"/>
    <property type="match status" value="1"/>
</dbReference>
<keyword evidence="10 20" id="KW-0547">Nucleotide-binding</keyword>
<evidence type="ECO:0000256" key="16">
    <source>
        <dbReference type="ARBA" id="ARBA00023239"/>
    </source>
</evidence>
<feature type="binding site" evidence="21">
    <location>
        <position position="142"/>
    </location>
    <ligand>
        <name>Mg(2+)</name>
        <dbReference type="ChEBI" id="CHEBI:18420"/>
        <label>2</label>
    </ligand>
</feature>
<dbReference type="GO" id="GO:0009231">
    <property type="term" value="P:riboflavin biosynthetic process"/>
    <property type="evidence" value="ECO:0007669"/>
    <property type="project" value="UniProtKB-UniRule"/>
</dbReference>
<evidence type="ECO:0000256" key="4">
    <source>
        <dbReference type="ARBA" id="ARBA00004853"/>
    </source>
</evidence>
<keyword evidence="11 20" id="KW-0378">Hydrolase</keyword>
<dbReference type="FunFam" id="3.90.870.10:FF:000001">
    <property type="entry name" value="Riboflavin biosynthesis protein RibBA"/>
    <property type="match status" value="1"/>
</dbReference>
<feature type="binding site" evidence="20">
    <location>
        <position position="284"/>
    </location>
    <ligand>
        <name>Zn(2+)</name>
        <dbReference type="ChEBI" id="CHEBI:29105"/>
        <note>catalytic</note>
    </ligand>
</feature>
<feature type="binding site" evidence="21">
    <location>
        <position position="27"/>
    </location>
    <ligand>
        <name>Mg(2+)</name>
        <dbReference type="ChEBI" id="CHEBI:18420"/>
        <label>2</label>
    </ligand>
</feature>
<evidence type="ECO:0000256" key="1">
    <source>
        <dbReference type="ARBA" id="ARBA00000141"/>
    </source>
</evidence>
<dbReference type="NCBIfam" id="TIGR00505">
    <property type="entry name" value="ribA"/>
    <property type="match status" value="1"/>
</dbReference>
<dbReference type="Proteomes" id="UP000316313">
    <property type="component" value="Chromosome"/>
</dbReference>
<proteinExistence type="inferred from homology"/>
<comment type="similarity">
    <text evidence="21">Belongs to the DHBP synthase family.</text>
</comment>
<feature type="site" description="Essential for catalytic activity" evidence="21">
    <location>
        <position position="163"/>
    </location>
</feature>
<keyword evidence="9 21" id="KW-0479">Metal-binding</keyword>
<evidence type="ECO:0000256" key="15">
    <source>
        <dbReference type="ARBA" id="ARBA00023211"/>
    </source>
</evidence>